<dbReference type="AlphaFoldDB" id="C8PQJ3"/>
<dbReference type="eggNOG" id="COG1106">
    <property type="taxonomic scope" value="Bacteria"/>
</dbReference>
<protein>
    <recommendedName>
        <fullName evidence="1">ATPase AAA-type core domain-containing protein</fullName>
    </recommendedName>
</protein>
<dbReference type="GeneID" id="301462122"/>
<dbReference type="Proteomes" id="UP000004509">
    <property type="component" value="Unassembled WGS sequence"/>
</dbReference>
<dbReference type="PANTHER" id="PTHR40396:SF1">
    <property type="entry name" value="ATPASE AAA-TYPE CORE DOMAIN-CONTAINING PROTEIN"/>
    <property type="match status" value="1"/>
</dbReference>
<dbReference type="STRING" id="596324.TREVI0001_2097"/>
<reference evidence="2 3" key="1">
    <citation type="submission" date="2009-07" db="EMBL/GenBank/DDBJ databases">
        <authorList>
            <person name="Madupu R."/>
            <person name="Sebastian Y."/>
            <person name="Durkin A.S."/>
            <person name="Torralba M."/>
            <person name="Methe B."/>
            <person name="Sutton G.G."/>
            <person name="Strausberg R.L."/>
            <person name="Nelson K.E."/>
        </authorList>
    </citation>
    <scope>NUCLEOTIDE SEQUENCE [LARGE SCALE GENOMIC DNA]</scope>
    <source>
        <strain evidence="2 3">ATCC 35580</strain>
    </source>
</reference>
<proteinExistence type="predicted"/>
<comment type="caution">
    <text evidence="2">The sequence shown here is derived from an EMBL/GenBank/DDBJ whole genome shotgun (WGS) entry which is preliminary data.</text>
</comment>
<dbReference type="GO" id="GO:0005524">
    <property type="term" value="F:ATP binding"/>
    <property type="evidence" value="ECO:0007669"/>
    <property type="project" value="InterPro"/>
</dbReference>
<dbReference type="InterPro" id="IPR003959">
    <property type="entry name" value="ATPase_AAA_core"/>
</dbReference>
<feature type="domain" description="ATPase AAA-type core" evidence="1">
    <location>
        <begin position="46"/>
        <end position="370"/>
    </location>
</feature>
<dbReference type="OrthoDB" id="305333at2"/>
<sequence length="430" mass="50365">MLIDFTVANYQSIKEAQTFSFVSESRTEDKNTLFNLENNTIKLYPFSIIYGPNASGKSKFISALDDLCDFVQESYKYEEGADIPAYKPFLLDKEYINKPIHFEIEYEIDNNRYLYILEIGKNIVLKEELYLYSYNKRASRSTLFKRERDKDIYYGSLFSGSKKALETFLLPNQSLLSRTGNSNNDSLKEPYKFFKKQIDFYRRKSYELPELCMTTLFLEQEEKFKHTILNFLHAADIQIEDLKIEHTKKQEMSEYIQNEFNNLKSDDINLLKRVYSAEPKMAHKVIGSDINDVVYFDLATQESAGTKKLYDLAAYIVHSLISGTVLVIDEFNNALHPVIQKMIIDMYLDPEINDSHAQLLVTSHDTFIMDSCELKREQIWFTDKNNFGATELYCLNEFDKNLIRDYVNYGKYYFDGRFKALPAISKINLI</sequence>
<dbReference type="Pfam" id="PF13304">
    <property type="entry name" value="AAA_21"/>
    <property type="match status" value="1"/>
</dbReference>
<name>C8PQJ3_9SPIR</name>
<evidence type="ECO:0000259" key="1">
    <source>
        <dbReference type="Pfam" id="PF13304"/>
    </source>
</evidence>
<dbReference type="RefSeq" id="WP_006188848.1">
    <property type="nucleotide sequence ID" value="NZ_ACYH01000037.1"/>
</dbReference>
<dbReference type="SUPFAM" id="SSF52540">
    <property type="entry name" value="P-loop containing nucleoside triphosphate hydrolases"/>
    <property type="match status" value="1"/>
</dbReference>
<evidence type="ECO:0000313" key="2">
    <source>
        <dbReference type="EMBL" id="EEV20348.1"/>
    </source>
</evidence>
<gene>
    <name evidence="2" type="ORF">TREVI0001_2097</name>
</gene>
<dbReference type="InterPro" id="IPR027417">
    <property type="entry name" value="P-loop_NTPase"/>
</dbReference>
<evidence type="ECO:0000313" key="3">
    <source>
        <dbReference type="Proteomes" id="UP000004509"/>
    </source>
</evidence>
<dbReference type="PANTHER" id="PTHR40396">
    <property type="entry name" value="ATPASE-LIKE PROTEIN"/>
    <property type="match status" value="1"/>
</dbReference>
<dbReference type="Gene3D" id="3.40.50.300">
    <property type="entry name" value="P-loop containing nucleotide triphosphate hydrolases"/>
    <property type="match status" value="1"/>
</dbReference>
<dbReference type="EMBL" id="ACYH01000037">
    <property type="protein sequence ID" value="EEV20348.1"/>
    <property type="molecule type" value="Genomic_DNA"/>
</dbReference>
<accession>C8PQJ3</accession>
<dbReference type="GO" id="GO:0016887">
    <property type="term" value="F:ATP hydrolysis activity"/>
    <property type="evidence" value="ECO:0007669"/>
    <property type="project" value="InterPro"/>
</dbReference>
<organism evidence="2 3">
    <name type="scientific">Treponema vincentii ATCC 35580</name>
    <dbReference type="NCBI Taxonomy" id="596324"/>
    <lineage>
        <taxon>Bacteria</taxon>
        <taxon>Pseudomonadati</taxon>
        <taxon>Spirochaetota</taxon>
        <taxon>Spirochaetia</taxon>
        <taxon>Spirochaetales</taxon>
        <taxon>Treponemataceae</taxon>
        <taxon>Treponema</taxon>
    </lineage>
</organism>